<dbReference type="AlphaFoldDB" id="A0AAV2VSG3"/>
<sequence>MKPIHILVAAISSLSATISSAQPIIKYQLSVESALPNQVQVAVNTSAFSNITVQPARTSMADSTQPELFCQKSSGLLSPLHYAKNSECDSIHWSLKLNSADDLGMDVSQQQDTYHPQKQWYFVSEFNSLPRVVSDDSNPIETSVCLPNGKCEALPLETEPPLLLVWGQESTSIDIQGHHVVIQSDTPQVIENLNRWKPTLADQLQYLTNVFQNTDTRDWQITFFSRETESGSVGGAAGHNQILVNAPVYKGKLSDQSLGMMLKIAAHESVHKLESPGLPLWASESLAEYYANKSLRGTRFPAKSPLASWQSFSQTFPFANTGLLEASRQVSEHNEYQYYPLFYVKGTAFWWELDRLLEKYHASLDAFVGDLSFDSEDQISQVFISKVTTIIGIENWKTLTELYF</sequence>
<evidence type="ECO:0000313" key="2">
    <source>
        <dbReference type="EMBL" id="CCO47353.1"/>
    </source>
</evidence>
<reference evidence="2 3" key="1">
    <citation type="journal article" date="2013" name="ISME J.">
        <title>Comparative genomics of pathogenic lineages of Vibrio nigripulchritudo identifies virulence-associated traits.</title>
        <authorList>
            <person name="Goudenege D."/>
            <person name="Labreuche Y."/>
            <person name="Krin E."/>
            <person name="Ansquer D."/>
            <person name="Mangenot S."/>
            <person name="Calteau A."/>
            <person name="Medigue C."/>
            <person name="Mazel D."/>
            <person name="Polz M.F."/>
            <person name="Le Roux F."/>
        </authorList>
    </citation>
    <scope>NUCLEOTIDE SEQUENCE [LARGE SCALE GENOMIC DNA]</scope>
    <source>
        <strain evidence="2 3">SOn1</strain>
    </source>
</reference>
<dbReference type="EMBL" id="CAOF01000120">
    <property type="protein sequence ID" value="CCO47353.1"/>
    <property type="molecule type" value="Genomic_DNA"/>
</dbReference>
<feature type="signal peptide" evidence="1">
    <location>
        <begin position="1"/>
        <end position="21"/>
    </location>
</feature>
<proteinExistence type="predicted"/>
<accession>A0AAV2VSG3</accession>
<gene>
    <name evidence="2" type="ORF">VIBNISOn1_30044</name>
</gene>
<protein>
    <submittedName>
        <fullName evidence="2">Uncharacterized protein</fullName>
    </submittedName>
</protein>
<name>A0AAV2VSG3_9VIBR</name>
<organism evidence="2 3">
    <name type="scientific">Vibrio nigripulchritudo SOn1</name>
    <dbReference type="NCBI Taxonomy" id="1238450"/>
    <lineage>
        <taxon>Bacteria</taxon>
        <taxon>Pseudomonadati</taxon>
        <taxon>Pseudomonadota</taxon>
        <taxon>Gammaproteobacteria</taxon>
        <taxon>Vibrionales</taxon>
        <taxon>Vibrionaceae</taxon>
        <taxon>Vibrio</taxon>
    </lineage>
</organism>
<keyword evidence="1" id="KW-0732">Signal</keyword>
<evidence type="ECO:0000256" key="1">
    <source>
        <dbReference type="SAM" id="SignalP"/>
    </source>
</evidence>
<comment type="caution">
    <text evidence="2">The sequence shown here is derived from an EMBL/GenBank/DDBJ whole genome shotgun (WGS) entry which is preliminary data.</text>
</comment>
<feature type="chain" id="PRO_5043932086" evidence="1">
    <location>
        <begin position="22"/>
        <end position="404"/>
    </location>
</feature>
<evidence type="ECO:0000313" key="3">
    <source>
        <dbReference type="Proteomes" id="UP000018211"/>
    </source>
</evidence>
<dbReference type="Proteomes" id="UP000018211">
    <property type="component" value="Unassembled WGS sequence"/>
</dbReference>